<dbReference type="AlphaFoldDB" id="A0AAD7PB92"/>
<sequence length="91" mass="10330">MVFGLPAIIAYKTDAKPGLAGMSFLTVTRRRRGIIRRVPLREGTIKTVFVNFKDFCNMNHRNPERLKGFFLKELGIKDGVDGDDISFGREI</sequence>
<reference evidence="2" key="1">
    <citation type="journal article" date="2023" name="Science">
        <title>Elucidation of the pathway for biosynthesis of saponin adjuvants from the soapbark tree.</title>
        <authorList>
            <person name="Reed J."/>
            <person name="Orme A."/>
            <person name="El-Demerdash A."/>
            <person name="Owen C."/>
            <person name="Martin L.B.B."/>
            <person name="Misra R.C."/>
            <person name="Kikuchi S."/>
            <person name="Rejzek M."/>
            <person name="Martin A.C."/>
            <person name="Harkess A."/>
            <person name="Leebens-Mack J."/>
            <person name="Louveau T."/>
            <person name="Stephenson M.J."/>
            <person name="Osbourn A."/>
        </authorList>
    </citation>
    <scope>NUCLEOTIDE SEQUENCE</scope>
    <source>
        <strain evidence="2">S10</strain>
    </source>
</reference>
<keyword evidence="3" id="KW-1185">Reference proteome</keyword>
<organism evidence="2 3">
    <name type="scientific">Quillaja saponaria</name>
    <name type="common">Soap bark tree</name>
    <dbReference type="NCBI Taxonomy" id="32244"/>
    <lineage>
        <taxon>Eukaryota</taxon>
        <taxon>Viridiplantae</taxon>
        <taxon>Streptophyta</taxon>
        <taxon>Embryophyta</taxon>
        <taxon>Tracheophyta</taxon>
        <taxon>Spermatophyta</taxon>
        <taxon>Magnoliopsida</taxon>
        <taxon>eudicotyledons</taxon>
        <taxon>Gunneridae</taxon>
        <taxon>Pentapetalae</taxon>
        <taxon>rosids</taxon>
        <taxon>fabids</taxon>
        <taxon>Fabales</taxon>
        <taxon>Quillajaceae</taxon>
        <taxon>Quillaja</taxon>
    </lineage>
</organism>
<protein>
    <submittedName>
        <fullName evidence="2">Eukaryotic translation initiation factor 2 beta subunit</fullName>
    </submittedName>
</protein>
<keyword evidence="2" id="KW-0648">Protein biosynthesis</keyword>
<dbReference type="Gene3D" id="3.30.70.3150">
    <property type="match status" value="1"/>
</dbReference>
<dbReference type="KEGG" id="qsa:O6P43_028937"/>
<dbReference type="InterPro" id="IPR002735">
    <property type="entry name" value="Transl_init_fac_IF2/IF5_dom"/>
</dbReference>
<proteinExistence type="predicted"/>
<dbReference type="Pfam" id="PF01873">
    <property type="entry name" value="eIF-5_eIF-2B"/>
    <property type="match status" value="1"/>
</dbReference>
<comment type="caution">
    <text evidence="2">The sequence shown here is derived from an EMBL/GenBank/DDBJ whole genome shotgun (WGS) entry which is preliminary data.</text>
</comment>
<accession>A0AAD7PB92</accession>
<evidence type="ECO:0000313" key="2">
    <source>
        <dbReference type="EMBL" id="KAJ7948465.1"/>
    </source>
</evidence>
<feature type="domain" description="Translation initiation factor IF2/IF5" evidence="1">
    <location>
        <begin position="39"/>
        <end position="83"/>
    </location>
</feature>
<keyword evidence="2" id="KW-0396">Initiation factor</keyword>
<evidence type="ECO:0000259" key="1">
    <source>
        <dbReference type="Pfam" id="PF01873"/>
    </source>
</evidence>
<dbReference type="SUPFAM" id="SSF100966">
    <property type="entry name" value="Translation initiation factor 2 beta, aIF2beta, N-terminal domain"/>
    <property type="match status" value="1"/>
</dbReference>
<dbReference type="InterPro" id="IPR016189">
    <property type="entry name" value="Transl_init_fac_IF2/IF5_N"/>
</dbReference>
<name>A0AAD7PB92_QUISA</name>
<dbReference type="Proteomes" id="UP001163823">
    <property type="component" value="Chromosome 12"/>
</dbReference>
<dbReference type="GO" id="GO:0003743">
    <property type="term" value="F:translation initiation factor activity"/>
    <property type="evidence" value="ECO:0007669"/>
    <property type="project" value="UniProtKB-KW"/>
</dbReference>
<dbReference type="EMBL" id="JARAOO010000012">
    <property type="protein sequence ID" value="KAJ7948465.1"/>
    <property type="molecule type" value="Genomic_DNA"/>
</dbReference>
<evidence type="ECO:0000313" key="3">
    <source>
        <dbReference type="Proteomes" id="UP001163823"/>
    </source>
</evidence>
<gene>
    <name evidence="2" type="ORF">O6P43_028937</name>
</gene>